<feature type="domain" description="DH" evidence="2">
    <location>
        <begin position="636"/>
        <end position="822"/>
    </location>
</feature>
<dbReference type="AlphaFoldDB" id="A0A9D4P4Z9"/>
<feature type="region of interest" description="Disordered" evidence="1">
    <location>
        <begin position="320"/>
        <end position="348"/>
    </location>
</feature>
<dbReference type="Pfam" id="PF00621">
    <property type="entry name" value="RhoGEF"/>
    <property type="match status" value="1"/>
</dbReference>
<dbReference type="SMART" id="SM00325">
    <property type="entry name" value="RhoGEF"/>
    <property type="match status" value="1"/>
</dbReference>
<reference evidence="3" key="2">
    <citation type="journal article" date="2021" name="World Allergy Organ. J.">
        <title>Chromosome-level assembly of Dermatophagoides farinae genome and transcriptome reveals two novel allergens Der f 37 and Der f 39.</title>
        <authorList>
            <person name="Chen J."/>
            <person name="Cai Z."/>
            <person name="Fan D."/>
            <person name="Hu J."/>
            <person name="Hou Y."/>
            <person name="He Y."/>
            <person name="Zhang Z."/>
            <person name="Zhao Z."/>
            <person name="Gao P."/>
            <person name="Hu W."/>
            <person name="Sun J."/>
            <person name="Li J."/>
            <person name="Ji K."/>
        </authorList>
    </citation>
    <scope>NUCLEOTIDE SEQUENCE</scope>
    <source>
        <strain evidence="3">JKM2019</strain>
    </source>
</reference>
<dbReference type="PANTHER" id="PTHR12845:SF5">
    <property type="entry name" value="EPHEXIN, ISOFORM D"/>
    <property type="match status" value="1"/>
</dbReference>
<feature type="region of interest" description="Disordered" evidence="1">
    <location>
        <begin position="54"/>
        <end position="79"/>
    </location>
</feature>
<dbReference type="Proteomes" id="UP000828236">
    <property type="component" value="Unassembled WGS sequence"/>
</dbReference>
<feature type="compositionally biased region" description="Low complexity" evidence="1">
    <location>
        <begin position="54"/>
        <end position="66"/>
    </location>
</feature>
<feature type="compositionally biased region" description="Basic and acidic residues" evidence="1">
    <location>
        <begin position="337"/>
        <end position="348"/>
    </location>
</feature>
<dbReference type="SUPFAM" id="SSF48065">
    <property type="entry name" value="DBL homology domain (DH-domain)"/>
    <property type="match status" value="1"/>
</dbReference>
<evidence type="ECO:0000259" key="2">
    <source>
        <dbReference type="PROSITE" id="PS50010"/>
    </source>
</evidence>
<dbReference type="InterPro" id="IPR000219">
    <property type="entry name" value="DH_dom"/>
</dbReference>
<dbReference type="GO" id="GO:0005085">
    <property type="term" value="F:guanyl-nucleotide exchange factor activity"/>
    <property type="evidence" value="ECO:0007669"/>
    <property type="project" value="InterPro"/>
</dbReference>
<dbReference type="Gene3D" id="3.15.10.50">
    <property type="match status" value="1"/>
</dbReference>
<name>A0A9D4P4Z9_DERFA</name>
<dbReference type="EMBL" id="SDOV01000002">
    <property type="protein sequence ID" value="KAH7644414.1"/>
    <property type="molecule type" value="Genomic_DNA"/>
</dbReference>
<reference evidence="3" key="1">
    <citation type="submission" date="2020-06" db="EMBL/GenBank/DDBJ databases">
        <authorList>
            <person name="Ji K."/>
            <person name="Li J."/>
        </authorList>
    </citation>
    <scope>NUCLEOTIDE SEQUENCE</scope>
    <source>
        <strain evidence="3">JKM2019</strain>
        <tissue evidence="3">Whole body</tissue>
    </source>
</reference>
<dbReference type="PANTHER" id="PTHR12845">
    <property type="entry name" value="GUANINE NUCLEOTIDE EXCHANGE FACTOR"/>
    <property type="match status" value="1"/>
</dbReference>
<evidence type="ECO:0000256" key="1">
    <source>
        <dbReference type="SAM" id="MobiDB-lite"/>
    </source>
</evidence>
<sequence>MRPIVPTPNESEFFSQNSNNDPGKRNGISTIQNGGDGGNAENFYDAIDCAMMPSPSSSSPSLLKKSSSIKKYSQNDHTSRMEYIKQRNELEKLRFLLSQTSSPTSKYQTLFDNDFQTIKNGQHQHQDEQKQQTDKNGNRKDLDCIQPNTVKKFVNLFETKFGDTTVSYSSPIVHIYMHTRSSFDDLLNVVAIYHFHHRFKSHTKSFHSDKLMPPSKQQNDSTTINETTIKQSSSIIGGQSSIGYDILISKTKPEVIDDNQNNDNNNNENAEMASTISESRNDSIEKTAPPTSSLHRLCNMFQNMIDELKKVDIRDSETIIDDHDDNNNKGTFLHPSPYDDHHTDDGDHESQQQQMVNEQQPLPLLQKSTITKRQRISRTTVSIVLRVYHRVGTRGHRIGCVHRYRIKPTKNIKQFLKQIETIKSKPKLVRKKQRNLIQSTTTTTQHHDDERKIEQISIVEKNSENRTERSRSTGDVLILGNSTGKKPPLCRLTNNRAFSLTLDDLKFHQHDQMEQINNEANCDFDCGDERLKAIDQDDDGVDDNDDKLVNLNKRLPLRSSWRRKNFYKRRESLDEYLQRKVFKMNENENDSESSPLIMMDNNRILKFQSNNPWLNYIKTCGQRKIDWESLTTEQIMMYESMFELIVTEKSYLVQLEKLMNLSKRIPAIASILSSYDQKILFGNLQPLYVVNQLLYNDFVRSFHEDFFMHRIFRTFQQYFNEKFEPYIEYIRGQNGRDSVMANKNLAIAIPKDVKMLQSLFITPMQRITRYPLLLKTILDRMKKFEAKSNTVAADHQMMKTLKDDVEKCFESATRFSMRCDNAVNELMKLQLLIEFRKKLTGNFNFDLNDNFVITGREIYRQAQIKIAKHICLLNTDELKDIRTRNSMLILLTDLLMLADYKQRKDKYKVIECERLDRVEFSLGSLIVNDDTSPKLSSFTHQNPLALPNHNGGSKIVWSKMTTSTLNTIKFVKLNQTDLYQFVFANSDELEQFFNKFKELKFNLLLANQKQQQPLSPSSSKSSINGLIANGDGQTKNLSTVDDFGGQMNKTLKSNILRPSKSLPMDPRDDAVADDKTDQANKFVDQIIGSIIKTKHLDPLKIDHHNVTLDRKIGLIHLHIEAEMENVEVKGLGRIHRNGDAVMKNENGTFDVKLRLNDKDIIATSDLHLKIGEHLHPDLQVEIDIGDIDIKFELAIVDGKFQLRQFEIDELKHCKVYVHGLKGLDNIIDILADAYLLMFNKKARHQISELLRPIIENEIIKFEIY</sequence>
<feature type="compositionally biased region" description="Low complexity" evidence="1">
    <location>
        <begin position="258"/>
        <end position="269"/>
    </location>
</feature>
<feature type="region of interest" description="Disordered" evidence="1">
    <location>
        <begin position="255"/>
        <end position="291"/>
    </location>
</feature>
<dbReference type="InterPro" id="IPR047271">
    <property type="entry name" value="Ephexin-like"/>
</dbReference>
<dbReference type="InterPro" id="IPR035899">
    <property type="entry name" value="DBL_dom_sf"/>
</dbReference>
<accession>A0A9D4P4Z9</accession>
<dbReference type="PROSITE" id="PS50010">
    <property type="entry name" value="DH_2"/>
    <property type="match status" value="1"/>
</dbReference>
<dbReference type="Gene3D" id="1.20.900.10">
    <property type="entry name" value="Dbl homology (DH) domain"/>
    <property type="match status" value="1"/>
</dbReference>
<dbReference type="InterPro" id="IPR020234">
    <property type="entry name" value="Mite_allergen_group-7"/>
</dbReference>
<evidence type="ECO:0000313" key="3">
    <source>
        <dbReference type="EMBL" id="KAH7644414.1"/>
    </source>
</evidence>
<organism evidence="3">
    <name type="scientific">Dermatophagoides farinae</name>
    <name type="common">American house dust mite</name>
    <dbReference type="NCBI Taxonomy" id="6954"/>
    <lineage>
        <taxon>Eukaryota</taxon>
        <taxon>Metazoa</taxon>
        <taxon>Ecdysozoa</taxon>
        <taxon>Arthropoda</taxon>
        <taxon>Chelicerata</taxon>
        <taxon>Arachnida</taxon>
        <taxon>Acari</taxon>
        <taxon>Acariformes</taxon>
        <taxon>Sarcoptiformes</taxon>
        <taxon>Astigmata</taxon>
        <taxon>Psoroptidia</taxon>
        <taxon>Analgoidea</taxon>
        <taxon>Pyroglyphidae</taxon>
        <taxon>Dermatophagoidinae</taxon>
        <taxon>Dermatophagoides</taxon>
    </lineage>
</organism>
<protein>
    <recommendedName>
        <fullName evidence="2">DH domain-containing protein</fullName>
    </recommendedName>
</protein>
<gene>
    <name evidence="3" type="ORF">HUG17_6776</name>
</gene>
<comment type="caution">
    <text evidence="3">The sequence shown here is derived from an EMBL/GenBank/DDBJ whole genome shotgun (WGS) entry which is preliminary data.</text>
</comment>
<feature type="compositionally biased region" description="Low complexity" evidence="1">
    <location>
        <begin position="9"/>
        <end position="20"/>
    </location>
</feature>
<proteinExistence type="predicted"/>
<dbReference type="Pfam" id="PF16984">
    <property type="entry name" value="Grp7_allergen"/>
    <property type="match status" value="1"/>
</dbReference>
<dbReference type="InterPro" id="IPR038602">
    <property type="entry name" value="Mite_allergen_7_sf"/>
</dbReference>
<feature type="region of interest" description="Disordered" evidence="1">
    <location>
        <begin position="1"/>
        <end position="39"/>
    </location>
</feature>
<feature type="compositionally biased region" description="Basic and acidic residues" evidence="1">
    <location>
        <begin position="124"/>
        <end position="142"/>
    </location>
</feature>
<feature type="region of interest" description="Disordered" evidence="1">
    <location>
        <begin position="120"/>
        <end position="142"/>
    </location>
</feature>